<dbReference type="AlphaFoldDB" id="A0A1Y3EFF9"/>
<comment type="caution">
    <text evidence="1">The sequence shown here is derived from an EMBL/GenBank/DDBJ whole genome shotgun (WGS) entry which is preliminary data.</text>
</comment>
<gene>
    <name evidence="1" type="ORF">D917_02517</name>
</gene>
<protein>
    <submittedName>
        <fullName evidence="1">Uncharacterized protein</fullName>
    </submittedName>
</protein>
<evidence type="ECO:0000313" key="1">
    <source>
        <dbReference type="EMBL" id="OUC43450.1"/>
    </source>
</evidence>
<accession>A0A1Y3EFF9</accession>
<proteinExistence type="predicted"/>
<reference evidence="1 2" key="1">
    <citation type="submission" date="2015-04" db="EMBL/GenBank/DDBJ databases">
        <title>Draft genome of the roundworm Trichinella nativa.</title>
        <authorList>
            <person name="Mitreva M."/>
        </authorList>
    </citation>
    <scope>NUCLEOTIDE SEQUENCE [LARGE SCALE GENOMIC DNA]</scope>
    <source>
        <strain evidence="1 2">ISS45</strain>
    </source>
</reference>
<organism evidence="1 2">
    <name type="scientific">Trichinella nativa</name>
    <dbReference type="NCBI Taxonomy" id="6335"/>
    <lineage>
        <taxon>Eukaryota</taxon>
        <taxon>Metazoa</taxon>
        <taxon>Ecdysozoa</taxon>
        <taxon>Nematoda</taxon>
        <taxon>Enoplea</taxon>
        <taxon>Dorylaimia</taxon>
        <taxon>Trichinellida</taxon>
        <taxon>Trichinellidae</taxon>
        <taxon>Trichinella</taxon>
    </lineage>
</organism>
<name>A0A1Y3EFF9_9BILA</name>
<dbReference type="Proteomes" id="UP000243006">
    <property type="component" value="Unassembled WGS sequence"/>
</dbReference>
<evidence type="ECO:0000313" key="2">
    <source>
        <dbReference type="Proteomes" id="UP000243006"/>
    </source>
</evidence>
<dbReference type="EMBL" id="LVZM01014809">
    <property type="protein sequence ID" value="OUC43450.1"/>
    <property type="molecule type" value="Genomic_DNA"/>
</dbReference>
<sequence length="126" mass="13982">MMVVLSLTQTALVLVFGCVASEFLALAGLILTLGMSVDGSEVGLEGEERFPPAIKLAGIDESNVEARCDRSWACCSCNWRDISLKRCTEGPHKLGSRRSMPIRNAFTTRIYNCNKSNSLYKLDWEF</sequence>